<gene>
    <name evidence="2" type="ORF">L873DRAFT_996340</name>
</gene>
<protein>
    <submittedName>
        <fullName evidence="2">Uncharacterized protein</fullName>
    </submittedName>
</protein>
<keyword evidence="1" id="KW-0472">Membrane</keyword>
<sequence>MYSDPTGFLISFFHVFFSFIFLLVKITIQAFKNGLSLVTRNGRWKFMGRWEHSFCCLIASLDGFVFHLFMVSAQFPPYLLLSAGCLYL</sequence>
<name>A0A3N4JKY8_9PEZI</name>
<evidence type="ECO:0000256" key="1">
    <source>
        <dbReference type="SAM" id="Phobius"/>
    </source>
</evidence>
<dbReference type="EMBL" id="ML120392">
    <property type="protein sequence ID" value="RPA98919.1"/>
    <property type="molecule type" value="Genomic_DNA"/>
</dbReference>
<keyword evidence="3" id="KW-1185">Reference proteome</keyword>
<feature type="transmembrane region" description="Helical" evidence="1">
    <location>
        <begin position="52"/>
        <end position="71"/>
    </location>
</feature>
<dbReference type="AlphaFoldDB" id="A0A3N4JKY8"/>
<feature type="transmembrane region" description="Helical" evidence="1">
    <location>
        <begin position="6"/>
        <end position="31"/>
    </location>
</feature>
<evidence type="ECO:0000313" key="2">
    <source>
        <dbReference type="EMBL" id="RPA98919.1"/>
    </source>
</evidence>
<accession>A0A3N4JKY8</accession>
<evidence type="ECO:0000313" key="3">
    <source>
        <dbReference type="Proteomes" id="UP000276215"/>
    </source>
</evidence>
<proteinExistence type="predicted"/>
<reference evidence="2 3" key="1">
    <citation type="journal article" date="2018" name="Nat. Ecol. Evol.">
        <title>Pezizomycetes genomes reveal the molecular basis of ectomycorrhizal truffle lifestyle.</title>
        <authorList>
            <person name="Murat C."/>
            <person name="Payen T."/>
            <person name="Noel B."/>
            <person name="Kuo A."/>
            <person name="Morin E."/>
            <person name="Chen J."/>
            <person name="Kohler A."/>
            <person name="Krizsan K."/>
            <person name="Balestrini R."/>
            <person name="Da Silva C."/>
            <person name="Montanini B."/>
            <person name="Hainaut M."/>
            <person name="Levati E."/>
            <person name="Barry K.W."/>
            <person name="Belfiori B."/>
            <person name="Cichocki N."/>
            <person name="Clum A."/>
            <person name="Dockter R.B."/>
            <person name="Fauchery L."/>
            <person name="Guy J."/>
            <person name="Iotti M."/>
            <person name="Le Tacon F."/>
            <person name="Lindquist E.A."/>
            <person name="Lipzen A."/>
            <person name="Malagnac F."/>
            <person name="Mello A."/>
            <person name="Molinier V."/>
            <person name="Miyauchi S."/>
            <person name="Poulain J."/>
            <person name="Riccioni C."/>
            <person name="Rubini A."/>
            <person name="Sitrit Y."/>
            <person name="Splivallo R."/>
            <person name="Traeger S."/>
            <person name="Wang M."/>
            <person name="Zifcakova L."/>
            <person name="Wipf D."/>
            <person name="Zambonelli A."/>
            <person name="Paolocci F."/>
            <person name="Nowrousian M."/>
            <person name="Ottonello S."/>
            <person name="Baldrian P."/>
            <person name="Spatafora J.W."/>
            <person name="Henrissat B."/>
            <person name="Nagy L.G."/>
            <person name="Aury J.M."/>
            <person name="Wincker P."/>
            <person name="Grigoriev I.V."/>
            <person name="Bonfante P."/>
            <person name="Martin F.M."/>
        </authorList>
    </citation>
    <scope>NUCLEOTIDE SEQUENCE [LARGE SCALE GENOMIC DNA]</scope>
    <source>
        <strain evidence="2 3">120613-1</strain>
    </source>
</reference>
<dbReference type="Proteomes" id="UP000276215">
    <property type="component" value="Unassembled WGS sequence"/>
</dbReference>
<keyword evidence="1" id="KW-1133">Transmembrane helix</keyword>
<organism evidence="2 3">
    <name type="scientific">Choiromyces venosus 120613-1</name>
    <dbReference type="NCBI Taxonomy" id="1336337"/>
    <lineage>
        <taxon>Eukaryota</taxon>
        <taxon>Fungi</taxon>
        <taxon>Dikarya</taxon>
        <taxon>Ascomycota</taxon>
        <taxon>Pezizomycotina</taxon>
        <taxon>Pezizomycetes</taxon>
        <taxon>Pezizales</taxon>
        <taxon>Tuberaceae</taxon>
        <taxon>Choiromyces</taxon>
    </lineage>
</organism>
<keyword evidence="1" id="KW-0812">Transmembrane</keyword>